<dbReference type="EMBL" id="QROI01000013">
    <property type="protein sequence ID" value="RHL14572.1"/>
    <property type="molecule type" value="Genomic_DNA"/>
</dbReference>
<dbReference type="AlphaFoldDB" id="A0A415J3P3"/>
<evidence type="ECO:0000313" key="2">
    <source>
        <dbReference type="Proteomes" id="UP000284916"/>
    </source>
</evidence>
<sequence length="112" mass="13333">MNKEPRNLATYKEFSKMLQEVANIYSQMGDTPLEEEGWEREDISNAIYFITNKHDFQDFILPWKDAFLRNPIDVTEAKKWAAYVKNCREKGIPCNYQEYQGYTENEQHELKG</sequence>
<dbReference type="Proteomes" id="UP000284916">
    <property type="component" value="Unassembled WGS sequence"/>
</dbReference>
<comment type="caution">
    <text evidence="1">The sequence shown here is derived from an EMBL/GenBank/DDBJ whole genome shotgun (WGS) entry which is preliminary data.</text>
</comment>
<reference evidence="1 2" key="1">
    <citation type="submission" date="2018-08" db="EMBL/GenBank/DDBJ databases">
        <title>A genome reference for cultivated species of the human gut microbiota.</title>
        <authorList>
            <person name="Zou Y."/>
            <person name="Xue W."/>
            <person name="Luo G."/>
        </authorList>
    </citation>
    <scope>NUCLEOTIDE SEQUENCE [LARGE SCALE GENOMIC DNA]</scope>
    <source>
        <strain evidence="1 2">AF39-11</strain>
    </source>
</reference>
<name>A0A415J3P3_9BACT</name>
<protein>
    <submittedName>
        <fullName evidence="1">Uncharacterized protein</fullName>
    </submittedName>
</protein>
<accession>A0A415J3P3</accession>
<proteinExistence type="predicted"/>
<dbReference type="RefSeq" id="WP_118441644.1">
    <property type="nucleotide sequence ID" value="NZ_DBFVLJ010000013.1"/>
</dbReference>
<organism evidence="1 2">
    <name type="scientific">Phocaeicola plebeius</name>
    <dbReference type="NCBI Taxonomy" id="310297"/>
    <lineage>
        <taxon>Bacteria</taxon>
        <taxon>Pseudomonadati</taxon>
        <taxon>Bacteroidota</taxon>
        <taxon>Bacteroidia</taxon>
        <taxon>Bacteroidales</taxon>
        <taxon>Bacteroidaceae</taxon>
        <taxon>Phocaeicola</taxon>
    </lineage>
</organism>
<evidence type="ECO:0000313" key="1">
    <source>
        <dbReference type="EMBL" id="RHL14572.1"/>
    </source>
</evidence>
<gene>
    <name evidence="1" type="ORF">DW035_09965</name>
</gene>